<dbReference type="Gene3D" id="2.130.10.130">
    <property type="entry name" value="Integrin alpha, N-terminal"/>
    <property type="match status" value="1"/>
</dbReference>
<sequence>MRSGAVWAQQAKLLPSDGAVEDSFGISVALLGDTALVGAWGDSDQGIYSGSAYVFVRSGAVWAQQAKLLPSDGAASDLFGGSVALSGDTALVGGATQRRPGVILRLGVCVRAERRNLDAAEQAPAQRRGGERLLRP</sequence>
<accession>A0A9X4AVP2</accession>
<dbReference type="AlphaFoldDB" id="A0A9X4AVP2"/>
<proteinExistence type="predicted"/>
<name>A0A9X4AVP2_9BACT</name>
<dbReference type="Proteomes" id="UP001151081">
    <property type="component" value="Unassembled WGS sequence"/>
</dbReference>
<dbReference type="InterPro" id="IPR013517">
    <property type="entry name" value="FG-GAP"/>
</dbReference>
<keyword evidence="1" id="KW-0732">Signal</keyword>
<dbReference type="Pfam" id="PF14312">
    <property type="entry name" value="FG-GAP_2"/>
    <property type="match status" value="2"/>
</dbReference>
<dbReference type="PANTHER" id="PTHR36220">
    <property type="entry name" value="UNNAMED PRODUCT"/>
    <property type="match status" value="1"/>
</dbReference>
<dbReference type="RefSeq" id="WP_372518238.1">
    <property type="nucleotide sequence ID" value="NZ_JAGTJK010000049.1"/>
</dbReference>
<reference evidence="2 3" key="1">
    <citation type="submission" date="2021-04" db="EMBL/GenBank/DDBJ databases">
        <title>Genome analysis of Polyangium sp.</title>
        <authorList>
            <person name="Li Y."/>
            <person name="Wang J."/>
        </authorList>
    </citation>
    <scope>NUCLEOTIDE SEQUENCE [LARGE SCALE GENOMIC DNA]</scope>
    <source>
        <strain evidence="2 3">SDU14</strain>
    </source>
</reference>
<evidence type="ECO:0000313" key="3">
    <source>
        <dbReference type="Proteomes" id="UP001151081"/>
    </source>
</evidence>
<comment type="caution">
    <text evidence="2">The sequence shown here is derived from an EMBL/GenBank/DDBJ whole genome shotgun (WGS) entry which is preliminary data.</text>
</comment>
<dbReference type="InterPro" id="IPR028994">
    <property type="entry name" value="Integrin_alpha_N"/>
</dbReference>
<gene>
    <name evidence="2" type="ORF">KEG57_28520</name>
</gene>
<organism evidence="2 3">
    <name type="scientific">Polyangium jinanense</name>
    <dbReference type="NCBI Taxonomy" id="2829994"/>
    <lineage>
        <taxon>Bacteria</taxon>
        <taxon>Pseudomonadati</taxon>
        <taxon>Myxococcota</taxon>
        <taxon>Polyangia</taxon>
        <taxon>Polyangiales</taxon>
        <taxon>Polyangiaceae</taxon>
        <taxon>Polyangium</taxon>
    </lineage>
</organism>
<keyword evidence="3" id="KW-1185">Reference proteome</keyword>
<evidence type="ECO:0000313" key="2">
    <source>
        <dbReference type="EMBL" id="MDC3984485.1"/>
    </source>
</evidence>
<dbReference type="EMBL" id="JAGTJJ010000021">
    <property type="protein sequence ID" value="MDC3984485.1"/>
    <property type="molecule type" value="Genomic_DNA"/>
</dbReference>
<protein>
    <submittedName>
        <fullName evidence="2">FG-GAP repeat protein</fullName>
    </submittedName>
</protein>
<dbReference type="PANTHER" id="PTHR36220:SF1">
    <property type="entry name" value="GAMMA TUBULIN COMPLEX COMPONENT C-TERMINAL DOMAIN-CONTAINING PROTEIN"/>
    <property type="match status" value="1"/>
</dbReference>
<evidence type="ECO:0000256" key="1">
    <source>
        <dbReference type="ARBA" id="ARBA00022729"/>
    </source>
</evidence>